<name>A0A8U0U234_SALNM</name>
<dbReference type="RefSeq" id="XP_038836116.1">
    <property type="nucleotide sequence ID" value="XM_038980188.1"/>
</dbReference>
<reference evidence="4" key="1">
    <citation type="submission" date="2025-08" db="UniProtKB">
        <authorList>
            <consortium name="RefSeq"/>
        </authorList>
    </citation>
    <scope>IDENTIFICATION</scope>
    <source>
        <tissue evidence="4">White muscle</tissue>
    </source>
</reference>
<dbReference type="GO" id="GO:0015031">
    <property type="term" value="P:protein transport"/>
    <property type="evidence" value="ECO:0007669"/>
    <property type="project" value="TreeGrafter"/>
</dbReference>
<dbReference type="InterPro" id="IPR050357">
    <property type="entry name" value="Arrestin_domain-protein"/>
</dbReference>
<dbReference type="PANTHER" id="PTHR11188">
    <property type="entry name" value="ARRESTIN DOMAIN CONTAINING PROTEIN"/>
    <property type="match status" value="1"/>
</dbReference>
<dbReference type="KEGG" id="snh:120033711"/>
<feature type="domain" description="Arrestin-like N-terminal" evidence="2">
    <location>
        <begin position="4"/>
        <end position="62"/>
    </location>
</feature>
<dbReference type="Pfam" id="PF00339">
    <property type="entry name" value="Arrestin_N"/>
    <property type="match status" value="1"/>
</dbReference>
<dbReference type="GO" id="GO:0005886">
    <property type="term" value="C:plasma membrane"/>
    <property type="evidence" value="ECO:0007669"/>
    <property type="project" value="TreeGrafter"/>
</dbReference>
<accession>A0A8U0U234</accession>
<evidence type="ECO:0000313" key="4">
    <source>
        <dbReference type="RefSeq" id="XP_038836116.1"/>
    </source>
</evidence>
<gene>
    <name evidence="4" type="primary">LOC120033711</name>
</gene>
<organism evidence="3 4">
    <name type="scientific">Salvelinus namaycush</name>
    <name type="common">Lake trout</name>
    <name type="synonym">Salmo namaycush</name>
    <dbReference type="NCBI Taxonomy" id="8040"/>
    <lineage>
        <taxon>Eukaryota</taxon>
        <taxon>Metazoa</taxon>
        <taxon>Chordata</taxon>
        <taxon>Craniata</taxon>
        <taxon>Vertebrata</taxon>
        <taxon>Euteleostomi</taxon>
        <taxon>Actinopterygii</taxon>
        <taxon>Neopterygii</taxon>
        <taxon>Teleostei</taxon>
        <taxon>Protacanthopterygii</taxon>
        <taxon>Salmoniformes</taxon>
        <taxon>Salmonidae</taxon>
        <taxon>Salmoninae</taxon>
        <taxon>Salvelinus</taxon>
    </lineage>
</organism>
<comment type="similarity">
    <text evidence="1">Belongs to the arrestin family.</text>
</comment>
<dbReference type="SUPFAM" id="SSF81296">
    <property type="entry name" value="E set domains"/>
    <property type="match status" value="1"/>
</dbReference>
<protein>
    <submittedName>
        <fullName evidence="4">Arrestin domain-containing protein 3-like isoform X1</fullName>
    </submittedName>
</protein>
<dbReference type="GO" id="GO:0005737">
    <property type="term" value="C:cytoplasm"/>
    <property type="evidence" value="ECO:0007669"/>
    <property type="project" value="TreeGrafter"/>
</dbReference>
<evidence type="ECO:0000256" key="1">
    <source>
        <dbReference type="ARBA" id="ARBA00005298"/>
    </source>
</evidence>
<dbReference type="Proteomes" id="UP000808372">
    <property type="component" value="Chromosome 1"/>
</dbReference>
<dbReference type="InterPro" id="IPR011021">
    <property type="entry name" value="Arrestin-like_N"/>
</dbReference>
<evidence type="ECO:0000313" key="3">
    <source>
        <dbReference type="Proteomes" id="UP000808372"/>
    </source>
</evidence>
<dbReference type="Gene3D" id="2.60.40.640">
    <property type="match status" value="1"/>
</dbReference>
<keyword evidence="3" id="KW-1185">Reference proteome</keyword>
<dbReference type="GeneID" id="120033711"/>
<proteinExistence type="inferred from homology"/>
<sequence>MESKGTHVYPFTFQIPQGNFPSSFHGAHGSIIYSMKVEIHRPWHLTKAFETEFNFATYIDTNQPHLLISRWDSYSDYIPDLMKGE</sequence>
<dbReference type="GO" id="GO:0007399">
    <property type="term" value="P:nervous system development"/>
    <property type="evidence" value="ECO:0007669"/>
    <property type="project" value="UniProtKB-ARBA"/>
</dbReference>
<dbReference type="InterPro" id="IPR014756">
    <property type="entry name" value="Ig_E-set"/>
</dbReference>
<dbReference type="AlphaFoldDB" id="A0A8U0U234"/>
<dbReference type="InterPro" id="IPR014752">
    <property type="entry name" value="Arrestin-like_C"/>
</dbReference>
<evidence type="ECO:0000259" key="2">
    <source>
        <dbReference type="Pfam" id="PF00339"/>
    </source>
</evidence>
<dbReference type="PANTHER" id="PTHR11188:SF135">
    <property type="entry name" value="ARRESTIN DOMAIN CONTAINING 3-LIKE-RELATED"/>
    <property type="match status" value="1"/>
</dbReference>